<proteinExistence type="predicted"/>
<dbReference type="PANTHER" id="PTHR37984:SF5">
    <property type="entry name" value="PROTEIN NYNRIN-LIKE"/>
    <property type="match status" value="1"/>
</dbReference>
<dbReference type="Proteomes" id="UP001294444">
    <property type="component" value="Unassembled WGS sequence"/>
</dbReference>
<dbReference type="Pfam" id="PF00078">
    <property type="entry name" value="RVT_1"/>
    <property type="match status" value="1"/>
</dbReference>
<dbReference type="Gene3D" id="3.30.420.10">
    <property type="entry name" value="Ribonuclease H-like superfamily/Ribonuclease H"/>
    <property type="match status" value="1"/>
</dbReference>
<evidence type="ECO:0000256" key="4">
    <source>
        <dbReference type="ARBA" id="ARBA00022759"/>
    </source>
</evidence>
<dbReference type="InterPro" id="IPR016197">
    <property type="entry name" value="Chromo-like_dom_sf"/>
</dbReference>
<dbReference type="InterPro" id="IPR000953">
    <property type="entry name" value="Chromo/chromo_shadow_dom"/>
</dbReference>
<dbReference type="CDD" id="cd01647">
    <property type="entry name" value="RT_LTR"/>
    <property type="match status" value="1"/>
</dbReference>
<evidence type="ECO:0000256" key="3">
    <source>
        <dbReference type="ARBA" id="ARBA00022722"/>
    </source>
</evidence>
<dbReference type="GO" id="GO:0016787">
    <property type="term" value="F:hydrolase activity"/>
    <property type="evidence" value="ECO:0007669"/>
    <property type="project" value="UniProtKB-KW"/>
</dbReference>
<sequence length="806" mass="90471">MRLGTVHHPRLAASLQAYVDNCPACLRTKLGKRTGELSIDRVLEANQPFHTILADLLLGLPECRGYDAALIVVDTCSCLLLTAPCTTKATAAELFAILTDLVLRRGWKPKVVITDSDKRFVGAVGQQFAKQIGAELRPSAPYHQQANPVERHIQTLQRVLRALATESAADWVDLLPAAELAINSTPSLATGHAPFDLVYISRPDVAALPSVSQDGADDRLAAAKARLEEAWRTALQQVEEQKARYDAKRQPLPVLKVGDRVFIRLKDRPILSVCHHAKLDPSKLGPFPVKEVLSQHCVRLDLPQDLQSDDLFDTSQLELVPAGRDPFDRDLDAPTTSTGADGTPEFEIEAIVGQRRFRGYVQYRVKWRNDPRTTWEFEEDLLEDGCHEIIDEWLRKQAAAALAFPGATPPELEERPIAFISTITSPADAKLVGIELEISGLAWAVHRLQHFLEGAVKIIVMTDHAPLGAVLRSASHSMRNFTPRIERMRAYLMPFLDSMEFVHKAGRLHSNVDALSRLPPCSHDGSQQPQQRIDSVHALYSLSHRKQEELRNYLRKMQAIGFIQPSSSQAAAPLLFVPKKDGRLRPCVDYRALNAITVKDRYPIPLISEHLDRLATAKIFTKFDLKGAYNLLRIAPGHEWKTAFRTRYGSYEYLVMPFGLCNAPATFQRLMNHVLSDLLDVSVIVYLDDILVFSDNEADHHHHVCQVLDRLRKHQLYCAPDKCEFHTDSVEFLGYLVSPDGLSMDPTKVSTVLEWPPPQSIRQIQVFLGFANFYRRFIRHYSRVAAPLTDLLKGVSAVACQRSEFP</sequence>
<dbReference type="InterPro" id="IPR001584">
    <property type="entry name" value="Integrase_cat-core"/>
</dbReference>
<evidence type="ECO:0000256" key="5">
    <source>
        <dbReference type="ARBA" id="ARBA00022801"/>
    </source>
</evidence>
<dbReference type="SUPFAM" id="SSF53098">
    <property type="entry name" value="Ribonuclease H-like"/>
    <property type="match status" value="1"/>
</dbReference>
<dbReference type="CDD" id="cd00024">
    <property type="entry name" value="CD_CSD"/>
    <property type="match status" value="1"/>
</dbReference>
<name>A0AAJ4XQQ9_9BASI</name>
<gene>
    <name evidence="11" type="ORF">MEPE_04895</name>
</gene>
<feature type="domain" description="Integrase catalytic" evidence="10">
    <location>
        <begin position="44"/>
        <end position="202"/>
    </location>
</feature>
<dbReference type="GO" id="GO:0003723">
    <property type="term" value="F:RNA binding"/>
    <property type="evidence" value="ECO:0007669"/>
    <property type="project" value="UniProtKB-KW"/>
</dbReference>
<dbReference type="InterPro" id="IPR043502">
    <property type="entry name" value="DNA/RNA_pol_sf"/>
</dbReference>
<dbReference type="SUPFAM" id="SSF54160">
    <property type="entry name" value="Chromo domain-like"/>
    <property type="match status" value="1"/>
</dbReference>
<keyword evidence="6" id="KW-0694">RNA-binding</keyword>
<dbReference type="Gene3D" id="2.40.50.40">
    <property type="match status" value="1"/>
</dbReference>
<protein>
    <recommendedName>
        <fullName evidence="13">Reverse transcriptase</fullName>
    </recommendedName>
</protein>
<dbReference type="PROSITE" id="PS50994">
    <property type="entry name" value="INTEGRASE"/>
    <property type="match status" value="1"/>
</dbReference>
<reference evidence="11" key="1">
    <citation type="submission" date="2023-10" db="EMBL/GenBank/DDBJ databases">
        <authorList>
            <person name="Guldener U."/>
        </authorList>
    </citation>
    <scope>NUCLEOTIDE SEQUENCE</scope>
    <source>
        <strain evidence="11">Mp4</strain>
    </source>
</reference>
<keyword evidence="3" id="KW-0540">Nuclease</keyword>
<evidence type="ECO:0000256" key="6">
    <source>
        <dbReference type="ARBA" id="ARBA00022884"/>
    </source>
</evidence>
<dbReference type="GO" id="GO:0005634">
    <property type="term" value="C:nucleus"/>
    <property type="evidence" value="ECO:0007669"/>
    <property type="project" value="UniProtKB-ARBA"/>
</dbReference>
<evidence type="ECO:0000256" key="1">
    <source>
        <dbReference type="ARBA" id="ARBA00022679"/>
    </source>
</evidence>
<dbReference type="GO" id="GO:0006338">
    <property type="term" value="P:chromatin remodeling"/>
    <property type="evidence" value="ECO:0007669"/>
    <property type="project" value="UniProtKB-ARBA"/>
</dbReference>
<dbReference type="Pfam" id="PF24626">
    <property type="entry name" value="SH3_Tf2-1"/>
    <property type="match status" value="1"/>
</dbReference>
<dbReference type="EMBL" id="OAPG01000013">
    <property type="protein sequence ID" value="SNX86186.1"/>
    <property type="molecule type" value="Genomic_DNA"/>
</dbReference>
<dbReference type="GO" id="GO:0003964">
    <property type="term" value="F:RNA-directed DNA polymerase activity"/>
    <property type="evidence" value="ECO:0007669"/>
    <property type="project" value="UniProtKB-KW"/>
</dbReference>
<accession>A0AAJ4XQQ9</accession>
<evidence type="ECO:0000259" key="9">
    <source>
        <dbReference type="PROSITE" id="PS50878"/>
    </source>
</evidence>
<keyword evidence="12" id="KW-1185">Reference proteome</keyword>
<evidence type="ECO:0000256" key="7">
    <source>
        <dbReference type="ARBA" id="ARBA00022918"/>
    </source>
</evidence>
<evidence type="ECO:0000313" key="11">
    <source>
        <dbReference type="EMBL" id="SNX86186.1"/>
    </source>
</evidence>
<evidence type="ECO:0000313" key="12">
    <source>
        <dbReference type="Proteomes" id="UP001294444"/>
    </source>
</evidence>
<dbReference type="PROSITE" id="PS50013">
    <property type="entry name" value="CHROMO_2"/>
    <property type="match status" value="1"/>
</dbReference>
<feature type="domain" description="Reverse transcriptase" evidence="9">
    <location>
        <begin position="558"/>
        <end position="737"/>
    </location>
</feature>
<dbReference type="InterPro" id="IPR036397">
    <property type="entry name" value="RNaseH_sf"/>
</dbReference>
<feature type="domain" description="Chromo" evidence="8">
    <location>
        <begin position="346"/>
        <end position="397"/>
    </location>
</feature>
<dbReference type="GO" id="GO:0015074">
    <property type="term" value="P:DNA integration"/>
    <property type="evidence" value="ECO:0007669"/>
    <property type="project" value="InterPro"/>
</dbReference>
<dbReference type="PROSITE" id="PS50878">
    <property type="entry name" value="RT_POL"/>
    <property type="match status" value="1"/>
</dbReference>
<dbReference type="InterPro" id="IPR012337">
    <property type="entry name" value="RNaseH-like_sf"/>
</dbReference>
<dbReference type="Pfam" id="PF17917">
    <property type="entry name" value="RT_RNaseH"/>
    <property type="match status" value="1"/>
</dbReference>
<dbReference type="InterPro" id="IPR041373">
    <property type="entry name" value="RT_RNaseH"/>
</dbReference>
<dbReference type="InterPro" id="IPR043128">
    <property type="entry name" value="Rev_trsase/Diguanyl_cyclase"/>
</dbReference>
<keyword evidence="5" id="KW-0378">Hydrolase</keyword>
<organism evidence="11 12">
    <name type="scientific">Melanopsichium pennsylvanicum</name>
    <dbReference type="NCBI Taxonomy" id="63383"/>
    <lineage>
        <taxon>Eukaryota</taxon>
        <taxon>Fungi</taxon>
        <taxon>Dikarya</taxon>
        <taxon>Basidiomycota</taxon>
        <taxon>Ustilaginomycotina</taxon>
        <taxon>Ustilaginomycetes</taxon>
        <taxon>Ustilaginales</taxon>
        <taxon>Ustilaginaceae</taxon>
        <taxon>Melanopsichium</taxon>
    </lineage>
</organism>
<evidence type="ECO:0000259" key="8">
    <source>
        <dbReference type="PROSITE" id="PS50013"/>
    </source>
</evidence>
<evidence type="ECO:0000259" key="10">
    <source>
        <dbReference type="PROSITE" id="PS50994"/>
    </source>
</evidence>
<dbReference type="PANTHER" id="PTHR37984">
    <property type="entry name" value="PROTEIN CBG26694"/>
    <property type="match status" value="1"/>
</dbReference>
<dbReference type="InterPro" id="IPR050951">
    <property type="entry name" value="Retrovirus_Pol_polyprotein"/>
</dbReference>
<dbReference type="Gene3D" id="3.10.10.10">
    <property type="entry name" value="HIV Type 1 Reverse Transcriptase, subunit A, domain 1"/>
    <property type="match status" value="1"/>
</dbReference>
<dbReference type="InterPro" id="IPR056924">
    <property type="entry name" value="SH3_Tf2-1"/>
</dbReference>
<keyword evidence="7" id="KW-0695">RNA-directed DNA polymerase</keyword>
<keyword evidence="2" id="KW-0548">Nucleotidyltransferase</keyword>
<dbReference type="SUPFAM" id="SSF56672">
    <property type="entry name" value="DNA/RNA polymerases"/>
    <property type="match status" value="1"/>
</dbReference>
<dbReference type="InterPro" id="IPR000477">
    <property type="entry name" value="RT_dom"/>
</dbReference>
<dbReference type="AlphaFoldDB" id="A0AAJ4XQQ9"/>
<dbReference type="Gene3D" id="3.30.70.270">
    <property type="match status" value="2"/>
</dbReference>
<evidence type="ECO:0000256" key="2">
    <source>
        <dbReference type="ARBA" id="ARBA00022695"/>
    </source>
</evidence>
<dbReference type="GO" id="GO:0004519">
    <property type="term" value="F:endonuclease activity"/>
    <property type="evidence" value="ECO:0007669"/>
    <property type="project" value="UniProtKB-KW"/>
</dbReference>
<comment type="caution">
    <text evidence="11">The sequence shown here is derived from an EMBL/GenBank/DDBJ whole genome shotgun (WGS) entry which is preliminary data.</text>
</comment>
<dbReference type="SMART" id="SM00298">
    <property type="entry name" value="CHROMO"/>
    <property type="match status" value="1"/>
</dbReference>
<keyword evidence="4" id="KW-0255">Endonuclease</keyword>
<evidence type="ECO:0008006" key="13">
    <source>
        <dbReference type="Google" id="ProtNLM"/>
    </source>
</evidence>
<keyword evidence="1" id="KW-0808">Transferase</keyword>